<keyword evidence="2" id="KW-1185">Reference proteome</keyword>
<dbReference type="AlphaFoldDB" id="A0A918KLZ9"/>
<reference evidence="1 2" key="1">
    <citation type="journal article" date="2014" name="Int. J. Syst. Evol. Microbiol.">
        <title>Complete genome sequence of Corynebacterium casei LMG S-19264T (=DSM 44701T), isolated from a smear-ripened cheese.</title>
        <authorList>
            <consortium name="US DOE Joint Genome Institute (JGI-PGF)"/>
            <person name="Walter F."/>
            <person name="Albersmeier A."/>
            <person name="Kalinowski J."/>
            <person name="Ruckert C."/>
        </authorList>
    </citation>
    <scope>NUCLEOTIDE SEQUENCE [LARGE SCALE GENOMIC DNA]</scope>
    <source>
        <strain evidence="1 2">KCTC 23968</strain>
    </source>
</reference>
<dbReference type="EMBL" id="BMYV01000002">
    <property type="protein sequence ID" value="GGX68745.1"/>
    <property type="molecule type" value="Genomic_DNA"/>
</dbReference>
<sequence length="301" mass="33422">MKYFRIFSFSLLGLALIAMVLVAIQPRYSFDPSKKVNYTAGITTTPPPSSIQMIDGQILLSTYHRPYSEKETYTGENTKTLCEIERFDPELTDAPAHLKSMKTSTNLRTFIYYDEPSWGGSWGSFNGVHGTIFGKSEQVFIKTENDALLVSAKTDFGANLYYDSGELACYPTSQASISKYFGPVTSFHHRASDANSEILFIRGQMTQGCFTLLDKRGDLHLAVFPSQLDTGIAYTLLAHSPKEYLSETSVIWLNTPLFFAAEGTIMALSESVIECGGVSSAILLRNSPKRLDWDGYPFPSP</sequence>
<gene>
    <name evidence="1" type="ORF">GCM10011309_18250</name>
</gene>
<dbReference type="RefSeq" id="WP_189584659.1">
    <property type="nucleotide sequence ID" value="NZ_BMYV01000002.1"/>
</dbReference>
<organism evidence="1 2">
    <name type="scientific">Litorimonas cladophorae</name>
    <dbReference type="NCBI Taxonomy" id="1220491"/>
    <lineage>
        <taxon>Bacteria</taxon>
        <taxon>Pseudomonadati</taxon>
        <taxon>Pseudomonadota</taxon>
        <taxon>Alphaproteobacteria</taxon>
        <taxon>Maricaulales</taxon>
        <taxon>Robiginitomaculaceae</taxon>
    </lineage>
</organism>
<protein>
    <submittedName>
        <fullName evidence="1">Uncharacterized protein</fullName>
    </submittedName>
</protein>
<name>A0A918KLZ9_9PROT</name>
<accession>A0A918KLZ9</accession>
<comment type="caution">
    <text evidence="1">The sequence shown here is derived from an EMBL/GenBank/DDBJ whole genome shotgun (WGS) entry which is preliminary data.</text>
</comment>
<proteinExistence type="predicted"/>
<evidence type="ECO:0000313" key="2">
    <source>
        <dbReference type="Proteomes" id="UP000600865"/>
    </source>
</evidence>
<evidence type="ECO:0000313" key="1">
    <source>
        <dbReference type="EMBL" id="GGX68745.1"/>
    </source>
</evidence>
<dbReference type="Proteomes" id="UP000600865">
    <property type="component" value="Unassembled WGS sequence"/>
</dbReference>